<protein>
    <submittedName>
        <fullName evidence="1">Uncharacterized protein</fullName>
    </submittedName>
</protein>
<sequence length="87" mass="9138">MSRNVKVLDLSEALGGAEKQSGLSVMPWAPAARAEDSIRTTVGAAVRFPGHGARRNPFFLLRLALLPAVGVRGPGLGFGPRHVQHAA</sequence>
<proteinExistence type="predicted"/>
<accession>A0AAV7QCV8</accession>
<dbReference type="Proteomes" id="UP001066276">
    <property type="component" value="Chromosome 6"/>
</dbReference>
<keyword evidence="2" id="KW-1185">Reference proteome</keyword>
<organism evidence="1 2">
    <name type="scientific">Pleurodeles waltl</name>
    <name type="common">Iberian ribbed newt</name>
    <dbReference type="NCBI Taxonomy" id="8319"/>
    <lineage>
        <taxon>Eukaryota</taxon>
        <taxon>Metazoa</taxon>
        <taxon>Chordata</taxon>
        <taxon>Craniata</taxon>
        <taxon>Vertebrata</taxon>
        <taxon>Euteleostomi</taxon>
        <taxon>Amphibia</taxon>
        <taxon>Batrachia</taxon>
        <taxon>Caudata</taxon>
        <taxon>Salamandroidea</taxon>
        <taxon>Salamandridae</taxon>
        <taxon>Pleurodelinae</taxon>
        <taxon>Pleurodeles</taxon>
    </lineage>
</organism>
<evidence type="ECO:0000313" key="1">
    <source>
        <dbReference type="EMBL" id="KAJ1137306.1"/>
    </source>
</evidence>
<name>A0AAV7QCV8_PLEWA</name>
<evidence type="ECO:0000313" key="2">
    <source>
        <dbReference type="Proteomes" id="UP001066276"/>
    </source>
</evidence>
<reference evidence="1" key="1">
    <citation type="journal article" date="2022" name="bioRxiv">
        <title>Sequencing and chromosome-scale assembly of the giantPleurodeles waltlgenome.</title>
        <authorList>
            <person name="Brown T."/>
            <person name="Elewa A."/>
            <person name="Iarovenko S."/>
            <person name="Subramanian E."/>
            <person name="Araus A.J."/>
            <person name="Petzold A."/>
            <person name="Susuki M."/>
            <person name="Suzuki K.-i.T."/>
            <person name="Hayashi T."/>
            <person name="Toyoda A."/>
            <person name="Oliveira C."/>
            <person name="Osipova E."/>
            <person name="Leigh N.D."/>
            <person name="Simon A."/>
            <person name="Yun M.H."/>
        </authorList>
    </citation>
    <scope>NUCLEOTIDE SEQUENCE</scope>
    <source>
        <strain evidence="1">20211129_DDA</strain>
        <tissue evidence="1">Liver</tissue>
    </source>
</reference>
<gene>
    <name evidence="1" type="ORF">NDU88_003718</name>
</gene>
<dbReference type="AlphaFoldDB" id="A0AAV7QCV8"/>
<comment type="caution">
    <text evidence="1">The sequence shown here is derived from an EMBL/GenBank/DDBJ whole genome shotgun (WGS) entry which is preliminary data.</text>
</comment>
<dbReference type="EMBL" id="JANPWB010000010">
    <property type="protein sequence ID" value="KAJ1137306.1"/>
    <property type="molecule type" value="Genomic_DNA"/>
</dbReference>